<dbReference type="Proteomes" id="UP000541185">
    <property type="component" value="Unassembled WGS sequence"/>
</dbReference>
<keyword evidence="2" id="KW-0732">Signal</keyword>
<dbReference type="InterPro" id="IPR010131">
    <property type="entry name" value="MdtP/NodT-like"/>
</dbReference>
<feature type="chain" id="PRO_5033101816" evidence="2">
    <location>
        <begin position="26"/>
        <end position="478"/>
    </location>
</feature>
<evidence type="ECO:0000313" key="5">
    <source>
        <dbReference type="Proteomes" id="UP000541185"/>
    </source>
</evidence>
<dbReference type="PANTHER" id="PTHR30203">
    <property type="entry name" value="OUTER MEMBRANE CATION EFFLUX PROTEIN"/>
    <property type="match status" value="1"/>
</dbReference>
<protein>
    <submittedName>
        <fullName evidence="4">Efflux transporter outer membrane subunit</fullName>
    </submittedName>
</protein>
<keyword evidence="2" id="KW-0449">Lipoprotein</keyword>
<dbReference type="NCBIfam" id="TIGR01845">
    <property type="entry name" value="outer_NodT"/>
    <property type="match status" value="1"/>
</dbReference>
<comment type="subcellular location">
    <subcellularLocation>
        <location evidence="2">Cell membrane</location>
        <topology evidence="2">Lipid-anchor</topology>
    </subcellularLocation>
</comment>
<dbReference type="GO" id="GO:0015562">
    <property type="term" value="F:efflux transmembrane transporter activity"/>
    <property type="evidence" value="ECO:0007669"/>
    <property type="project" value="InterPro"/>
</dbReference>
<dbReference type="SUPFAM" id="SSF56954">
    <property type="entry name" value="Outer membrane efflux proteins (OEP)"/>
    <property type="match status" value="1"/>
</dbReference>
<accession>A0A848GYJ6</accession>
<name>A0A848GYJ6_9BURK</name>
<dbReference type="Pfam" id="PF02321">
    <property type="entry name" value="OEP"/>
    <property type="match status" value="2"/>
</dbReference>
<evidence type="ECO:0000256" key="2">
    <source>
        <dbReference type="RuleBase" id="RU362097"/>
    </source>
</evidence>
<dbReference type="InterPro" id="IPR003423">
    <property type="entry name" value="OMP_efflux"/>
</dbReference>
<dbReference type="AlphaFoldDB" id="A0A848GYJ6"/>
<feature type="compositionally biased region" description="Low complexity" evidence="3">
    <location>
        <begin position="100"/>
        <end position="115"/>
    </location>
</feature>
<evidence type="ECO:0000256" key="3">
    <source>
        <dbReference type="SAM" id="MobiDB-lite"/>
    </source>
</evidence>
<dbReference type="PANTHER" id="PTHR30203:SF29">
    <property type="entry name" value="PROTEIN CYAE"/>
    <property type="match status" value="1"/>
</dbReference>
<comment type="caution">
    <text evidence="4">The sequence shown here is derived from an EMBL/GenBank/DDBJ whole genome shotgun (WGS) entry which is preliminary data.</text>
</comment>
<proteinExistence type="inferred from homology"/>
<keyword evidence="2" id="KW-0564">Palmitate</keyword>
<keyword evidence="5" id="KW-1185">Reference proteome</keyword>
<dbReference type="GO" id="GO:0005886">
    <property type="term" value="C:plasma membrane"/>
    <property type="evidence" value="ECO:0007669"/>
    <property type="project" value="UniProtKB-SubCell"/>
</dbReference>
<keyword evidence="2" id="KW-0812">Transmembrane</keyword>
<sequence>MLASTFRLRRPLATLLLPVVLAGCAAVGPDYQQPAAAAPAQWAAPLPHEGSLQGLQDWWGRFHDPVLARLQQAAESDSPTLASAWGNIEIARATLSSARSGASPSVSASASATRSGQTGGSAVLTRSASADASWELDLFGKVRRNVESADAQLAARRADWHDARVSLAAEVATDYVQYRACGLLVDTYEQELVSVGETTKATESLVRAGLSASSDAALARATQASTTSSLQDQRSQCELLVKSLAKLTGLQDAELRKLLANGSTAIPAAPALAVTTVPAQVLRQRPDVGASERAVAAASANIGVAQADLYPSIKLNGSIGLSAGAGSSLTSWSFGPSLSLPIFDGGARKAAVQSAQASYEVSYAQWRDTVRNAVTEVEKALVQLDTAGQRTEQADQAAREYRSYLASAEAERRAGTTDLLTFEIARRQSLAAQLELIALQRDRVTDWITLYRALGGGWDADAPVTAPLSRAPLNEKSP</sequence>
<evidence type="ECO:0000256" key="1">
    <source>
        <dbReference type="ARBA" id="ARBA00007613"/>
    </source>
</evidence>
<dbReference type="EMBL" id="JABBFX010000001">
    <property type="protein sequence ID" value="NML43237.1"/>
    <property type="molecule type" value="Genomic_DNA"/>
</dbReference>
<dbReference type="Gene3D" id="2.20.200.10">
    <property type="entry name" value="Outer membrane efflux proteins (OEP)"/>
    <property type="match status" value="1"/>
</dbReference>
<organism evidence="4 5">
    <name type="scientific">Ramlibacter agri</name>
    <dbReference type="NCBI Taxonomy" id="2728837"/>
    <lineage>
        <taxon>Bacteria</taxon>
        <taxon>Pseudomonadati</taxon>
        <taxon>Pseudomonadota</taxon>
        <taxon>Betaproteobacteria</taxon>
        <taxon>Burkholderiales</taxon>
        <taxon>Comamonadaceae</taxon>
        <taxon>Ramlibacter</taxon>
    </lineage>
</organism>
<feature type="signal peptide" evidence="2">
    <location>
        <begin position="1"/>
        <end position="25"/>
    </location>
</feature>
<dbReference type="PROSITE" id="PS51257">
    <property type="entry name" value="PROKAR_LIPOPROTEIN"/>
    <property type="match status" value="1"/>
</dbReference>
<gene>
    <name evidence="4" type="ORF">HHL11_05710</name>
</gene>
<keyword evidence="2" id="KW-0472">Membrane</keyword>
<keyword evidence="2" id="KW-1134">Transmembrane beta strand</keyword>
<comment type="similarity">
    <text evidence="1 2">Belongs to the outer membrane factor (OMF) (TC 1.B.17) family.</text>
</comment>
<reference evidence="4 5" key="1">
    <citation type="submission" date="2020-04" db="EMBL/GenBank/DDBJ databases">
        <title>Ramlibacter sp. G-1-2-2 isolated from soil.</title>
        <authorList>
            <person name="Dahal R.H."/>
        </authorList>
    </citation>
    <scope>NUCLEOTIDE SEQUENCE [LARGE SCALE GENOMIC DNA]</scope>
    <source>
        <strain evidence="4 5">G-1-2-2</strain>
    </source>
</reference>
<dbReference type="Gene3D" id="1.20.1600.10">
    <property type="entry name" value="Outer membrane efflux proteins (OEP)"/>
    <property type="match status" value="1"/>
</dbReference>
<dbReference type="RefSeq" id="WP_169417457.1">
    <property type="nucleotide sequence ID" value="NZ_JABBFX010000001.1"/>
</dbReference>
<feature type="region of interest" description="Disordered" evidence="3">
    <location>
        <begin position="100"/>
        <end position="123"/>
    </location>
</feature>
<evidence type="ECO:0000313" key="4">
    <source>
        <dbReference type="EMBL" id="NML43237.1"/>
    </source>
</evidence>